<reference evidence="1 2" key="1">
    <citation type="journal article" date="1992" name="Lakartidningen">
        <title>[Penicillin V and not amoxicillin is the first choice preparation in acute otitis].</title>
        <authorList>
            <person name="Kamme C."/>
            <person name="Lundgren K."/>
            <person name="Prellner K."/>
        </authorList>
    </citation>
    <scope>NUCLEOTIDE SEQUENCE [LARGE SCALE GENOMIC DNA]</scope>
    <source>
        <strain evidence="1 2">513A</strain>
    </source>
</reference>
<evidence type="ECO:0000313" key="2">
    <source>
        <dbReference type="Proteomes" id="UP000324638"/>
    </source>
</evidence>
<dbReference type="RefSeq" id="WP_147738404.1">
    <property type="nucleotide sequence ID" value="NZ_SAXU01000001.1"/>
</dbReference>
<sequence length="130" mass="15198">MLNKKKNIIITNNPKILEEISDKNIEISYFEQADFMEISYKARDFIHLGYKLLTHPIVSSIKPYETPYKTIVLAYNNGEIDLESIELIENSIELLKNFLDKPRRKLTKSIDEDFKLIDYKLISEAIESIA</sequence>
<accession>A0A5C8D4Z4</accession>
<dbReference type="Proteomes" id="UP000324638">
    <property type="component" value="Unassembled WGS sequence"/>
</dbReference>
<evidence type="ECO:0000313" key="1">
    <source>
        <dbReference type="EMBL" id="TXJ20158.1"/>
    </source>
</evidence>
<comment type="caution">
    <text evidence="1">The sequence shown here is derived from an EMBL/GenBank/DDBJ whole genome shotgun (WGS) entry which is preliminary data.</text>
</comment>
<organism evidence="1 2">
    <name type="scientific">Brachyspira aalborgi</name>
    <dbReference type="NCBI Taxonomy" id="29522"/>
    <lineage>
        <taxon>Bacteria</taxon>
        <taxon>Pseudomonadati</taxon>
        <taxon>Spirochaetota</taxon>
        <taxon>Spirochaetia</taxon>
        <taxon>Brachyspirales</taxon>
        <taxon>Brachyspiraceae</taxon>
        <taxon>Brachyspira</taxon>
    </lineage>
</organism>
<dbReference type="AlphaFoldDB" id="A0A5C8D4Z4"/>
<dbReference type="EMBL" id="SAXU01000001">
    <property type="protein sequence ID" value="TXJ20158.1"/>
    <property type="molecule type" value="Genomic_DNA"/>
</dbReference>
<dbReference type="InterPro" id="IPR047735">
    <property type="entry name" value="GrdX-like"/>
</dbReference>
<protein>
    <submittedName>
        <fullName evidence="1">Glycine reductase</fullName>
    </submittedName>
</protein>
<gene>
    <name evidence="1" type="ORF">EPJ79_03095</name>
</gene>
<proteinExistence type="predicted"/>
<dbReference type="NCBIfam" id="NF038093">
    <property type="entry name" value="GrdX"/>
    <property type="match status" value="1"/>
</dbReference>
<name>A0A5C8D4Z4_9SPIR</name>